<dbReference type="RefSeq" id="WP_371840360.1">
    <property type="nucleotide sequence ID" value="NZ_JBGMEK010000050.1"/>
</dbReference>
<name>A0ABV4P343_9GAMM</name>
<accession>A0ABV4P343</accession>
<protein>
    <recommendedName>
        <fullName evidence="1">DUF7673 domain-containing protein</fullName>
    </recommendedName>
</protein>
<keyword evidence="3" id="KW-1185">Reference proteome</keyword>
<comment type="caution">
    <text evidence="2">The sequence shown here is derived from an EMBL/GenBank/DDBJ whole genome shotgun (WGS) entry which is preliminary data.</text>
</comment>
<feature type="domain" description="DUF7673" evidence="1">
    <location>
        <begin position="8"/>
        <end position="89"/>
    </location>
</feature>
<dbReference type="Pfam" id="PF24720">
    <property type="entry name" value="DUF7673"/>
    <property type="match status" value="1"/>
</dbReference>
<dbReference type="EMBL" id="JBGMEK010000050">
    <property type="protein sequence ID" value="MFA0812662.1"/>
    <property type="molecule type" value="Genomic_DNA"/>
</dbReference>
<evidence type="ECO:0000259" key="1">
    <source>
        <dbReference type="Pfam" id="PF24720"/>
    </source>
</evidence>
<gene>
    <name evidence="2" type="ORF">ACCI49_17245</name>
</gene>
<dbReference type="InterPro" id="IPR056090">
    <property type="entry name" value="DUF7673"/>
</dbReference>
<organism evidence="2 3">
    <name type="scientific">Microbulbifer epialgicus</name>
    <dbReference type="NCBI Taxonomy" id="393907"/>
    <lineage>
        <taxon>Bacteria</taxon>
        <taxon>Pseudomonadati</taxon>
        <taxon>Pseudomonadota</taxon>
        <taxon>Gammaproteobacteria</taxon>
        <taxon>Cellvibrionales</taxon>
        <taxon>Microbulbiferaceae</taxon>
        <taxon>Microbulbifer</taxon>
    </lineage>
</organism>
<sequence>MNYFSPKQSVETLLTVANGYSGASAIAAQVLLSAWNSNDFTIPVAELALLDGDNYQHALNVITLRYMGKEPQSVIAQGEKKFRTLCIEWSHLETQRKSAA</sequence>
<reference evidence="2 3" key="1">
    <citation type="submission" date="2024-08" db="EMBL/GenBank/DDBJ databases">
        <authorList>
            <person name="Ishaq N."/>
        </authorList>
    </citation>
    <scope>NUCLEOTIDE SEQUENCE [LARGE SCALE GENOMIC DNA]</scope>
    <source>
        <strain evidence="2 3">DSM 18651</strain>
    </source>
</reference>
<evidence type="ECO:0000313" key="3">
    <source>
        <dbReference type="Proteomes" id="UP001569428"/>
    </source>
</evidence>
<dbReference type="Proteomes" id="UP001569428">
    <property type="component" value="Unassembled WGS sequence"/>
</dbReference>
<proteinExistence type="predicted"/>
<evidence type="ECO:0000313" key="2">
    <source>
        <dbReference type="EMBL" id="MFA0812662.1"/>
    </source>
</evidence>